<dbReference type="EMBL" id="JBHSRS010000084">
    <property type="protein sequence ID" value="MFC6284580.1"/>
    <property type="molecule type" value="Genomic_DNA"/>
</dbReference>
<dbReference type="InterPro" id="IPR006140">
    <property type="entry name" value="D-isomer_DH_NAD-bd"/>
</dbReference>
<organism evidence="7 8">
    <name type="scientific">Polaromonas aquatica</name>
    <dbReference type="NCBI Taxonomy" id="332657"/>
    <lineage>
        <taxon>Bacteria</taxon>
        <taxon>Pseudomonadati</taxon>
        <taxon>Pseudomonadota</taxon>
        <taxon>Betaproteobacteria</taxon>
        <taxon>Burkholderiales</taxon>
        <taxon>Comamonadaceae</taxon>
        <taxon>Polaromonas</taxon>
    </lineage>
</organism>
<dbReference type="InterPro" id="IPR036291">
    <property type="entry name" value="NAD(P)-bd_dom_sf"/>
</dbReference>
<protein>
    <submittedName>
        <fullName evidence="7">NAD(P)-dependent oxidoreductase</fullName>
    </submittedName>
</protein>
<dbReference type="InterPro" id="IPR006139">
    <property type="entry name" value="D-isomer_2_OHA_DH_cat_dom"/>
</dbReference>
<feature type="domain" description="D-isomer specific 2-hydroxyacid dehydrogenase NAD-binding" evidence="6">
    <location>
        <begin position="126"/>
        <end position="279"/>
    </location>
</feature>
<evidence type="ECO:0000259" key="6">
    <source>
        <dbReference type="Pfam" id="PF02826"/>
    </source>
</evidence>
<comment type="similarity">
    <text evidence="1 4">Belongs to the D-isomer specific 2-hydroxyacid dehydrogenase family.</text>
</comment>
<evidence type="ECO:0000256" key="4">
    <source>
        <dbReference type="RuleBase" id="RU003719"/>
    </source>
</evidence>
<dbReference type="Gene3D" id="3.40.50.720">
    <property type="entry name" value="NAD(P)-binding Rossmann-like Domain"/>
    <property type="match status" value="2"/>
</dbReference>
<keyword evidence="3" id="KW-0520">NAD</keyword>
<evidence type="ECO:0000313" key="7">
    <source>
        <dbReference type="EMBL" id="MFC6284580.1"/>
    </source>
</evidence>
<feature type="domain" description="D-isomer specific 2-hydroxyacid dehydrogenase catalytic" evidence="5">
    <location>
        <begin position="3"/>
        <end position="302"/>
    </location>
</feature>
<dbReference type="PANTHER" id="PTHR42789:SF1">
    <property type="entry name" value="D-ISOMER SPECIFIC 2-HYDROXYACID DEHYDROGENASE FAMILY PROTEIN (AFU_ORTHOLOGUE AFUA_6G10090)"/>
    <property type="match status" value="1"/>
</dbReference>
<evidence type="ECO:0000259" key="5">
    <source>
        <dbReference type="Pfam" id="PF00389"/>
    </source>
</evidence>
<keyword evidence="2 4" id="KW-0560">Oxidoreductase</keyword>
<dbReference type="RefSeq" id="WP_371435080.1">
    <property type="nucleotide sequence ID" value="NZ_JBHSRS010000084.1"/>
</dbReference>
<dbReference type="SUPFAM" id="SSF51735">
    <property type="entry name" value="NAD(P)-binding Rossmann-fold domains"/>
    <property type="match status" value="1"/>
</dbReference>
<evidence type="ECO:0000256" key="2">
    <source>
        <dbReference type="ARBA" id="ARBA00023002"/>
    </source>
</evidence>
<evidence type="ECO:0000313" key="8">
    <source>
        <dbReference type="Proteomes" id="UP001596270"/>
    </source>
</evidence>
<keyword evidence="8" id="KW-1185">Reference proteome</keyword>
<accession>A0ABW1U4X7</accession>
<name>A0ABW1U4X7_9BURK</name>
<comment type="caution">
    <text evidence="7">The sequence shown here is derived from an EMBL/GenBank/DDBJ whole genome shotgun (WGS) entry which is preliminary data.</text>
</comment>
<dbReference type="SUPFAM" id="SSF52283">
    <property type="entry name" value="Formate/glycerate dehydrogenase catalytic domain-like"/>
    <property type="match status" value="1"/>
</dbReference>
<reference evidence="8" key="1">
    <citation type="journal article" date="2019" name="Int. J. Syst. Evol. Microbiol.">
        <title>The Global Catalogue of Microorganisms (GCM) 10K type strain sequencing project: providing services to taxonomists for standard genome sequencing and annotation.</title>
        <authorList>
            <consortium name="The Broad Institute Genomics Platform"/>
            <consortium name="The Broad Institute Genome Sequencing Center for Infectious Disease"/>
            <person name="Wu L."/>
            <person name="Ma J."/>
        </authorList>
    </citation>
    <scope>NUCLEOTIDE SEQUENCE [LARGE SCALE GENOMIC DNA]</scope>
    <source>
        <strain evidence="8">CCUG 39402</strain>
    </source>
</reference>
<proteinExistence type="inferred from homology"/>
<dbReference type="Pfam" id="PF02826">
    <property type="entry name" value="2-Hacid_dh_C"/>
    <property type="match status" value="1"/>
</dbReference>
<gene>
    <name evidence="7" type="ORF">ACFQND_25420</name>
</gene>
<dbReference type="Proteomes" id="UP001596270">
    <property type="component" value="Unassembled WGS sequence"/>
</dbReference>
<evidence type="ECO:0000256" key="3">
    <source>
        <dbReference type="ARBA" id="ARBA00023027"/>
    </source>
</evidence>
<evidence type="ECO:0000256" key="1">
    <source>
        <dbReference type="ARBA" id="ARBA00005854"/>
    </source>
</evidence>
<dbReference type="InterPro" id="IPR050857">
    <property type="entry name" value="D-2-hydroxyacid_DH"/>
</dbReference>
<dbReference type="PANTHER" id="PTHR42789">
    <property type="entry name" value="D-ISOMER SPECIFIC 2-HYDROXYACID DEHYDROGENASE FAMILY PROTEIN (AFU_ORTHOLOGUE AFUA_6G10090)"/>
    <property type="match status" value="1"/>
</dbReference>
<sequence>MDILLLDALVPEAMAWLETRHSVEYRPEFADDLVSLRQAAYKTKGIVFPRQTVVTREFLDFLPKLKAVGRLHVGTDNTDLEACKERDIKVIHASSANVRSNAEYLLSCLLLLYRRGVVSALMGRRHPSAQMGRELHGSTVGILGLAPTAHTLAGMLNGLGVRLIGYDPAVHHTAPIWERLRIQPVTLPELMSQADAVSVQMLYASRFRGFVNSKLLAACKRNQLWVGISRSELFDEGALAAALCDGRIEACILDGADASFLGDQSPLKGLKNLFVTPRLGSHTREARLRSSWYVAHRMHEAISAHATGVDQLPSAPMDLELPGVGLNPPWVDQEFMIR</sequence>
<dbReference type="Pfam" id="PF00389">
    <property type="entry name" value="2-Hacid_dh"/>
    <property type="match status" value="1"/>
</dbReference>